<dbReference type="Proteomes" id="UP000664385">
    <property type="component" value="Unassembled WGS sequence"/>
</dbReference>
<keyword evidence="11" id="KW-0548">Nucleotidyltransferase</keyword>
<evidence type="ECO:0000256" key="9">
    <source>
        <dbReference type="ARBA" id="ARBA00022801"/>
    </source>
</evidence>
<dbReference type="Gene3D" id="3.40.50.1000">
    <property type="entry name" value="HAD superfamily/HAD-like"/>
    <property type="match status" value="1"/>
</dbReference>
<dbReference type="SFLD" id="SFLDG01136">
    <property type="entry name" value="C1.6:_Phosphoserine_Phosphatas"/>
    <property type="match status" value="1"/>
</dbReference>
<dbReference type="Pfam" id="PF08282">
    <property type="entry name" value="Hydrolase_3"/>
    <property type="match status" value="1"/>
</dbReference>
<comment type="pathway">
    <text evidence="3">Amino-sugar metabolism; N-acetylneuraminate metabolism.</text>
</comment>
<evidence type="ECO:0000313" key="11">
    <source>
        <dbReference type="EMBL" id="MBN8204652.1"/>
    </source>
</evidence>
<comment type="catalytic activity">
    <reaction evidence="1">
        <text>an N-acylneuraminate + CTP = a CMP-N-acyl-beta-neuraminate + diphosphate</text>
        <dbReference type="Rhea" id="RHEA:11344"/>
        <dbReference type="ChEBI" id="CHEBI:33019"/>
        <dbReference type="ChEBI" id="CHEBI:37563"/>
        <dbReference type="ChEBI" id="CHEBI:60073"/>
        <dbReference type="ChEBI" id="CHEBI:68671"/>
        <dbReference type="EC" id="2.7.7.43"/>
    </reaction>
</comment>
<dbReference type="Pfam" id="PF02348">
    <property type="entry name" value="CTP_transf_3"/>
    <property type="match status" value="1"/>
</dbReference>
<dbReference type="GO" id="GO:0008781">
    <property type="term" value="F:N-acylneuraminate cytidylyltransferase activity"/>
    <property type="evidence" value="ECO:0007669"/>
    <property type="project" value="UniProtKB-EC"/>
</dbReference>
<dbReference type="InterPro" id="IPR029044">
    <property type="entry name" value="Nucleotide-diphossugar_trans"/>
</dbReference>
<dbReference type="InterPro" id="IPR050793">
    <property type="entry name" value="CMP-NeuNAc_synthase"/>
</dbReference>
<sequence length="429" mass="44616">MTGTTTGITVAIIPARGGSKGVPGKNLRRVGGVSLVERAVRATATADGIDLVAVSTDDERIAAVANAAGARTIARPAELSGDTASSESALLHALDVLEADGIRVATVVFVQATSPFLPSAGIAEAAAHIAAGRFDSVFSAHETYGFLWRRDGDGNAVAINHVAAHRPRRQDREPHYLETGAFYAFDAEGFRAAGHRFFGRIGIVEVPASTAIEIDDEQQLALADALARAAGDALAPHNIGDLHNLGTIPADGSETAQNSERADATNPAPAGIAAPARIPASVLVTDFDGVHTDDTAFVDSEGRETVRVSREDGMGVSRLRRAGIPMLILSTEQNPVVARRAEKLQVPVLHGVDDKASALAAWADENGIALTDIAYVGNDVNDLGPLGLVGWPIAVADAHPAVKAVARVVLSRGGGRGAVREVIERMLPR</sequence>
<accession>A0A939IRZ8</accession>
<evidence type="ECO:0000256" key="8">
    <source>
        <dbReference type="ARBA" id="ARBA00022723"/>
    </source>
</evidence>
<dbReference type="PANTHER" id="PTHR21485">
    <property type="entry name" value="HAD SUPERFAMILY MEMBERS CMAS AND KDSC"/>
    <property type="match status" value="1"/>
</dbReference>
<dbReference type="InterPro" id="IPR036412">
    <property type="entry name" value="HAD-like_sf"/>
</dbReference>
<comment type="cofactor">
    <cofactor evidence="2">
        <name>Mg(2+)</name>
        <dbReference type="ChEBI" id="CHEBI:18420"/>
    </cofactor>
</comment>
<dbReference type="AlphaFoldDB" id="A0A939IRZ8"/>
<dbReference type="RefSeq" id="WP_206822547.1">
    <property type="nucleotide sequence ID" value="NZ_JAEMWU010000001.1"/>
</dbReference>
<dbReference type="InterPro" id="IPR010023">
    <property type="entry name" value="KdsC_fam"/>
</dbReference>
<comment type="similarity">
    <text evidence="5">Belongs to the CMP-NeuNAc synthase family.</text>
</comment>
<gene>
    <name evidence="11" type="ORF">JF543_01615</name>
</gene>
<evidence type="ECO:0000256" key="6">
    <source>
        <dbReference type="ARBA" id="ARBA00011881"/>
    </source>
</evidence>
<dbReference type="GO" id="GO:0016788">
    <property type="term" value="F:hydrolase activity, acting on ester bonds"/>
    <property type="evidence" value="ECO:0007669"/>
    <property type="project" value="InterPro"/>
</dbReference>
<comment type="similarity">
    <text evidence="4">Belongs to the KdsC family.</text>
</comment>
<proteinExistence type="inferred from homology"/>
<evidence type="ECO:0000256" key="10">
    <source>
        <dbReference type="ARBA" id="ARBA00022842"/>
    </source>
</evidence>
<name>A0A939IRZ8_9MICO</name>
<organism evidence="11 12">
    <name type="scientific">Microbacterium esteraromaticum</name>
    <dbReference type="NCBI Taxonomy" id="57043"/>
    <lineage>
        <taxon>Bacteria</taxon>
        <taxon>Bacillati</taxon>
        <taxon>Actinomycetota</taxon>
        <taxon>Actinomycetes</taxon>
        <taxon>Micrococcales</taxon>
        <taxon>Microbacteriaceae</taxon>
        <taxon>Microbacterium</taxon>
    </lineage>
</organism>
<dbReference type="InterPro" id="IPR003329">
    <property type="entry name" value="Cytidylyl_trans"/>
</dbReference>
<dbReference type="SFLD" id="SFLDG01138">
    <property type="entry name" value="C1.6.2:_Deoxy-d-mannose-octulo"/>
    <property type="match status" value="1"/>
</dbReference>
<keyword evidence="10" id="KW-0460">Magnesium</keyword>
<dbReference type="EC" id="2.7.7.43" evidence="7"/>
<dbReference type="Gene3D" id="3.90.550.10">
    <property type="entry name" value="Spore Coat Polysaccharide Biosynthesis Protein SpsA, Chain A"/>
    <property type="match status" value="1"/>
</dbReference>
<dbReference type="PANTHER" id="PTHR21485:SF3">
    <property type="entry name" value="N-ACYLNEURAMINATE CYTIDYLYLTRANSFERASE"/>
    <property type="match status" value="1"/>
</dbReference>
<protein>
    <recommendedName>
        <fullName evidence="7">N-acylneuraminate cytidylyltransferase</fullName>
        <ecNumber evidence="7">2.7.7.43</ecNumber>
    </recommendedName>
</protein>
<evidence type="ECO:0000256" key="2">
    <source>
        <dbReference type="ARBA" id="ARBA00001946"/>
    </source>
</evidence>
<evidence type="ECO:0000256" key="1">
    <source>
        <dbReference type="ARBA" id="ARBA00001862"/>
    </source>
</evidence>
<keyword evidence="8" id="KW-0479">Metal-binding</keyword>
<evidence type="ECO:0000256" key="7">
    <source>
        <dbReference type="ARBA" id="ARBA00012491"/>
    </source>
</evidence>
<evidence type="ECO:0000256" key="4">
    <source>
        <dbReference type="ARBA" id="ARBA00005893"/>
    </source>
</evidence>
<dbReference type="SUPFAM" id="SSF53448">
    <property type="entry name" value="Nucleotide-diphospho-sugar transferases"/>
    <property type="match status" value="1"/>
</dbReference>
<dbReference type="CDD" id="cd02513">
    <property type="entry name" value="CMP-NeuAc_Synthase"/>
    <property type="match status" value="1"/>
</dbReference>
<comment type="caution">
    <text evidence="11">The sequence shown here is derived from an EMBL/GenBank/DDBJ whole genome shotgun (WGS) entry which is preliminary data.</text>
</comment>
<dbReference type="SUPFAM" id="SSF56784">
    <property type="entry name" value="HAD-like"/>
    <property type="match status" value="1"/>
</dbReference>
<dbReference type="InterPro" id="IPR023214">
    <property type="entry name" value="HAD_sf"/>
</dbReference>
<evidence type="ECO:0000256" key="3">
    <source>
        <dbReference type="ARBA" id="ARBA00005141"/>
    </source>
</evidence>
<keyword evidence="9" id="KW-0378">Hydrolase</keyword>
<dbReference type="EMBL" id="JAEMWU010000001">
    <property type="protein sequence ID" value="MBN8204652.1"/>
    <property type="molecule type" value="Genomic_DNA"/>
</dbReference>
<dbReference type="SFLD" id="SFLDS00003">
    <property type="entry name" value="Haloacid_Dehalogenase"/>
    <property type="match status" value="1"/>
</dbReference>
<reference evidence="11" key="1">
    <citation type="submission" date="2020-12" db="EMBL/GenBank/DDBJ databases">
        <title>PHA producing bacteria isolated from mangrove.</title>
        <authorList>
            <person name="Zheng W."/>
            <person name="Yu S."/>
            <person name="Huang Y."/>
        </authorList>
    </citation>
    <scope>NUCLEOTIDE SEQUENCE</scope>
    <source>
        <strain evidence="11">GN8-5</strain>
    </source>
</reference>
<evidence type="ECO:0000256" key="5">
    <source>
        <dbReference type="ARBA" id="ARBA00010726"/>
    </source>
</evidence>
<dbReference type="GO" id="GO:0046872">
    <property type="term" value="F:metal ion binding"/>
    <property type="evidence" value="ECO:0007669"/>
    <property type="project" value="UniProtKB-KW"/>
</dbReference>
<comment type="subunit">
    <text evidence="6">Homotetramer.</text>
</comment>
<keyword evidence="11" id="KW-0808">Transferase</keyword>
<evidence type="ECO:0000313" key="12">
    <source>
        <dbReference type="Proteomes" id="UP000664385"/>
    </source>
</evidence>